<dbReference type="AlphaFoldDB" id="A0A3M0JMY5"/>
<evidence type="ECO:0000313" key="3">
    <source>
        <dbReference type="Proteomes" id="UP000269221"/>
    </source>
</evidence>
<evidence type="ECO:0000256" key="1">
    <source>
        <dbReference type="SAM" id="MobiDB-lite"/>
    </source>
</evidence>
<comment type="caution">
    <text evidence="2">The sequence shown here is derived from an EMBL/GenBank/DDBJ whole genome shotgun (WGS) entry which is preliminary data.</text>
</comment>
<feature type="region of interest" description="Disordered" evidence="1">
    <location>
        <begin position="48"/>
        <end position="128"/>
    </location>
</feature>
<name>A0A3M0JMY5_HIRRU</name>
<reference evidence="2 3" key="1">
    <citation type="submission" date="2018-07" db="EMBL/GenBank/DDBJ databases">
        <title>A high quality draft genome assembly of the barn swallow (H. rustica rustica).</title>
        <authorList>
            <person name="Formenti G."/>
            <person name="Chiara M."/>
            <person name="Poveda L."/>
            <person name="Francoijs K.-J."/>
            <person name="Bonisoli-Alquati A."/>
            <person name="Canova L."/>
            <person name="Gianfranceschi L."/>
            <person name="Horner D.S."/>
            <person name="Saino N."/>
        </authorList>
    </citation>
    <scope>NUCLEOTIDE SEQUENCE [LARGE SCALE GENOMIC DNA]</scope>
    <source>
        <strain evidence="2">Chelidonia</strain>
        <tissue evidence="2">Blood</tissue>
    </source>
</reference>
<keyword evidence="3" id="KW-1185">Reference proteome</keyword>
<gene>
    <name evidence="2" type="ORF">DUI87_21578</name>
</gene>
<feature type="compositionally biased region" description="Acidic residues" evidence="1">
    <location>
        <begin position="73"/>
        <end position="122"/>
    </location>
</feature>
<accession>A0A3M0JMY5</accession>
<evidence type="ECO:0000313" key="2">
    <source>
        <dbReference type="EMBL" id="RMC02408.1"/>
    </source>
</evidence>
<proteinExistence type="predicted"/>
<dbReference type="EMBL" id="QRBI01000134">
    <property type="protein sequence ID" value="RMC02408.1"/>
    <property type="molecule type" value="Genomic_DNA"/>
</dbReference>
<dbReference type="Proteomes" id="UP000269221">
    <property type="component" value="Unassembled WGS sequence"/>
</dbReference>
<sequence>MMLTFVLSKVWCHSMEVDTPGHPEWAAALCRWCGTGSPLRGFATSAGCHRERGRDGGGCGGEERQGDQVDLQIDPEEDMELDGEEHGDEEMEVDVEEEREEEMEVDGEENTEEEMEVDVVEERDERWK</sequence>
<protein>
    <submittedName>
        <fullName evidence="2">Uncharacterized protein</fullName>
    </submittedName>
</protein>
<organism evidence="2 3">
    <name type="scientific">Hirundo rustica rustica</name>
    <dbReference type="NCBI Taxonomy" id="333673"/>
    <lineage>
        <taxon>Eukaryota</taxon>
        <taxon>Metazoa</taxon>
        <taxon>Chordata</taxon>
        <taxon>Craniata</taxon>
        <taxon>Vertebrata</taxon>
        <taxon>Euteleostomi</taxon>
        <taxon>Archelosauria</taxon>
        <taxon>Archosauria</taxon>
        <taxon>Dinosauria</taxon>
        <taxon>Saurischia</taxon>
        <taxon>Theropoda</taxon>
        <taxon>Coelurosauria</taxon>
        <taxon>Aves</taxon>
        <taxon>Neognathae</taxon>
        <taxon>Neoaves</taxon>
        <taxon>Telluraves</taxon>
        <taxon>Australaves</taxon>
        <taxon>Passeriformes</taxon>
        <taxon>Sylvioidea</taxon>
        <taxon>Hirundinidae</taxon>
        <taxon>Hirundo</taxon>
    </lineage>
</organism>
<feature type="compositionally biased region" description="Basic and acidic residues" evidence="1">
    <location>
        <begin position="48"/>
        <end position="67"/>
    </location>
</feature>